<keyword evidence="2" id="KW-1185">Reference proteome</keyword>
<accession>A0A1Z1F9L2</accession>
<gene>
    <name evidence="1" type="ORF">A9D14_03950</name>
</gene>
<dbReference type="Proteomes" id="UP000195807">
    <property type="component" value="Chromosome"/>
</dbReference>
<name>A0A1Z1F9L2_9SPHN</name>
<evidence type="ECO:0000313" key="1">
    <source>
        <dbReference type="EMBL" id="ARU15481.1"/>
    </source>
</evidence>
<dbReference type="AlphaFoldDB" id="A0A1Z1F9L2"/>
<dbReference type="RefSeq" id="WP_066843102.1">
    <property type="nucleotide sequence ID" value="NZ_CP019602.1"/>
</dbReference>
<dbReference type="STRING" id="450378.GCA_001661675_00791"/>
<proteinExistence type="predicted"/>
<protein>
    <submittedName>
        <fullName evidence="1">Uncharacterized protein</fullName>
    </submittedName>
</protein>
<sequence>MAEIPVEKKSSSKTWLWLLLAALLVVLIIWWLSAADDDVEPVVVDTAPVESVEAVEPAPMAGEMTLAAILAQPQAYIGQEFSGEVGVSGPLTDRGFWVENDGARMFAIIIDEPREVPLDINAGQRLQINGGMIREGGDVGDVEGVPLDDDTRAVLQDQAAFIMVDESNIEILESA</sequence>
<dbReference type="EMBL" id="CP019602">
    <property type="protein sequence ID" value="ARU15481.1"/>
    <property type="molecule type" value="Genomic_DNA"/>
</dbReference>
<evidence type="ECO:0000313" key="2">
    <source>
        <dbReference type="Proteomes" id="UP000195807"/>
    </source>
</evidence>
<dbReference type="KEGG" id="cman:A9D14_03950"/>
<organism evidence="1 2">
    <name type="scientific">Croceicoccus marinus</name>
    <dbReference type="NCBI Taxonomy" id="450378"/>
    <lineage>
        <taxon>Bacteria</taxon>
        <taxon>Pseudomonadati</taxon>
        <taxon>Pseudomonadota</taxon>
        <taxon>Alphaproteobacteria</taxon>
        <taxon>Sphingomonadales</taxon>
        <taxon>Erythrobacteraceae</taxon>
        <taxon>Croceicoccus</taxon>
    </lineage>
</organism>
<reference evidence="1 2" key="1">
    <citation type="submission" date="2017-01" db="EMBL/GenBank/DDBJ databases">
        <title>Complete genome sequence of esterase-producing bacterium Croceicoccus marinus E4A9.</title>
        <authorList>
            <person name="Wu Y.-H."/>
            <person name="Cheng H."/>
            <person name="Xu L."/>
            <person name="Huo Y.-Y."/>
            <person name="Wang C.-S."/>
            <person name="Xu X.-W."/>
        </authorList>
    </citation>
    <scope>NUCLEOTIDE SEQUENCE [LARGE SCALE GENOMIC DNA]</scope>
    <source>
        <strain evidence="1 2">E4A9</strain>
    </source>
</reference>
<dbReference type="OrthoDB" id="7410846at2"/>